<name>A0A7J7LWV0_9MAGN</name>
<dbReference type="Pfam" id="PF13041">
    <property type="entry name" value="PPR_2"/>
    <property type="match status" value="2"/>
</dbReference>
<dbReference type="GO" id="GO:0005739">
    <property type="term" value="C:mitochondrion"/>
    <property type="evidence" value="ECO:0007669"/>
    <property type="project" value="TreeGrafter"/>
</dbReference>
<dbReference type="InterPro" id="IPR051114">
    <property type="entry name" value="Mito_RNA_Proc_CCM1"/>
</dbReference>
<protein>
    <recommendedName>
        <fullName evidence="5">Pentatricopeptide repeat-containing protein</fullName>
    </recommendedName>
</protein>
<evidence type="ECO:0008006" key="5">
    <source>
        <dbReference type="Google" id="ProtNLM"/>
    </source>
</evidence>
<dbReference type="GO" id="GO:0007005">
    <property type="term" value="P:mitochondrion organization"/>
    <property type="evidence" value="ECO:0007669"/>
    <property type="project" value="TreeGrafter"/>
</dbReference>
<keyword evidence="4" id="KW-1185">Reference proteome</keyword>
<sequence>MLKRGIKPNIVTYNAFIHGLSNAAKMEEAVRLWDELKIEGPVPDIFIYSVMINGYCKAKKLEVGEKLFNEVHTQKFAVVCNPLIRGYCENGNMLEAFRLPDQMKSRGIALTVVTYSTLTHGLCAVGRVEEAKNFIDEMRRDRTG</sequence>
<evidence type="ECO:0000256" key="1">
    <source>
        <dbReference type="ARBA" id="ARBA00022737"/>
    </source>
</evidence>
<dbReference type="PANTHER" id="PTHR47934:SF6">
    <property type="entry name" value="MITOCHONDRIAL GROUP I INTRON SPLICING FACTOR CCM1-RELATED"/>
    <property type="match status" value="1"/>
</dbReference>
<keyword evidence="1" id="KW-0677">Repeat</keyword>
<dbReference type="AlphaFoldDB" id="A0A7J7LWV0"/>
<dbReference type="NCBIfam" id="TIGR00756">
    <property type="entry name" value="PPR"/>
    <property type="match status" value="4"/>
</dbReference>
<dbReference type="Proteomes" id="UP000541444">
    <property type="component" value="Unassembled WGS sequence"/>
</dbReference>
<dbReference type="Gene3D" id="1.25.40.10">
    <property type="entry name" value="Tetratricopeptide repeat domain"/>
    <property type="match status" value="2"/>
</dbReference>
<dbReference type="GO" id="GO:0003729">
    <property type="term" value="F:mRNA binding"/>
    <property type="evidence" value="ECO:0007669"/>
    <property type="project" value="TreeGrafter"/>
</dbReference>
<dbReference type="InterPro" id="IPR002885">
    <property type="entry name" value="PPR_rpt"/>
</dbReference>
<proteinExistence type="predicted"/>
<evidence type="ECO:0000313" key="4">
    <source>
        <dbReference type="Proteomes" id="UP000541444"/>
    </source>
</evidence>
<dbReference type="PROSITE" id="PS51375">
    <property type="entry name" value="PPR"/>
    <property type="match status" value="4"/>
</dbReference>
<dbReference type="EMBL" id="JACGCM010001948">
    <property type="protein sequence ID" value="KAF6147141.1"/>
    <property type="molecule type" value="Genomic_DNA"/>
</dbReference>
<comment type="caution">
    <text evidence="3">The sequence shown here is derived from an EMBL/GenBank/DDBJ whole genome shotgun (WGS) entry which is preliminary data.</text>
</comment>
<feature type="repeat" description="PPR" evidence="2">
    <location>
        <begin position="9"/>
        <end position="43"/>
    </location>
</feature>
<dbReference type="PANTHER" id="PTHR47934">
    <property type="entry name" value="PENTATRICOPEPTIDE REPEAT-CONTAINING PROTEIN PET309, MITOCHONDRIAL"/>
    <property type="match status" value="1"/>
</dbReference>
<feature type="repeat" description="PPR" evidence="2">
    <location>
        <begin position="111"/>
        <end position="144"/>
    </location>
</feature>
<gene>
    <name evidence="3" type="ORF">GIB67_036860</name>
</gene>
<reference evidence="3 4" key="1">
    <citation type="journal article" date="2020" name="IScience">
        <title>Genome Sequencing of the Endangered Kingdonia uniflora (Circaeasteraceae, Ranunculales) Reveals Potential Mechanisms of Evolutionary Specialization.</title>
        <authorList>
            <person name="Sun Y."/>
            <person name="Deng T."/>
            <person name="Zhang A."/>
            <person name="Moore M.J."/>
            <person name="Landis J.B."/>
            <person name="Lin N."/>
            <person name="Zhang H."/>
            <person name="Zhang X."/>
            <person name="Huang J."/>
            <person name="Zhang X."/>
            <person name="Sun H."/>
            <person name="Wang H."/>
        </authorList>
    </citation>
    <scope>NUCLEOTIDE SEQUENCE [LARGE SCALE GENOMIC DNA]</scope>
    <source>
        <strain evidence="3">TB1705</strain>
        <tissue evidence="3">Leaf</tissue>
    </source>
</reference>
<organism evidence="3 4">
    <name type="scientific">Kingdonia uniflora</name>
    <dbReference type="NCBI Taxonomy" id="39325"/>
    <lineage>
        <taxon>Eukaryota</taxon>
        <taxon>Viridiplantae</taxon>
        <taxon>Streptophyta</taxon>
        <taxon>Embryophyta</taxon>
        <taxon>Tracheophyta</taxon>
        <taxon>Spermatophyta</taxon>
        <taxon>Magnoliopsida</taxon>
        <taxon>Ranunculales</taxon>
        <taxon>Circaeasteraceae</taxon>
        <taxon>Kingdonia</taxon>
    </lineage>
</organism>
<feature type="repeat" description="PPR" evidence="2">
    <location>
        <begin position="76"/>
        <end position="110"/>
    </location>
</feature>
<accession>A0A7J7LWV0</accession>
<feature type="repeat" description="PPR" evidence="2">
    <location>
        <begin position="44"/>
        <end position="74"/>
    </location>
</feature>
<dbReference type="InterPro" id="IPR011990">
    <property type="entry name" value="TPR-like_helical_dom_sf"/>
</dbReference>
<dbReference type="OrthoDB" id="42736at2759"/>
<evidence type="ECO:0000256" key="2">
    <source>
        <dbReference type="PROSITE-ProRule" id="PRU00708"/>
    </source>
</evidence>
<dbReference type="GO" id="GO:0006396">
    <property type="term" value="P:RNA processing"/>
    <property type="evidence" value="ECO:0007669"/>
    <property type="project" value="TreeGrafter"/>
</dbReference>
<evidence type="ECO:0000313" key="3">
    <source>
        <dbReference type="EMBL" id="KAF6147141.1"/>
    </source>
</evidence>